<comment type="catalytic activity">
    <reaction evidence="1">
        <text>beta-D-fructose 1,6-bisphosphate + H2O = beta-D-fructose 6-phosphate + phosphate</text>
        <dbReference type="Rhea" id="RHEA:11064"/>
        <dbReference type="ChEBI" id="CHEBI:15377"/>
        <dbReference type="ChEBI" id="CHEBI:32966"/>
        <dbReference type="ChEBI" id="CHEBI:43474"/>
        <dbReference type="ChEBI" id="CHEBI:57634"/>
        <dbReference type="EC" id="3.1.3.11"/>
    </reaction>
</comment>
<proteinExistence type="inferred from homology"/>
<evidence type="ECO:0000313" key="15">
    <source>
        <dbReference type="EMBL" id="OMJ73342.1"/>
    </source>
</evidence>
<dbReference type="HAMAP" id="MF_01855">
    <property type="entry name" value="FBPase_class1"/>
    <property type="match status" value="1"/>
</dbReference>
<dbReference type="InterPro" id="IPR033391">
    <property type="entry name" value="FBPase_N"/>
</dbReference>
<dbReference type="PIRSF" id="PIRSF500210">
    <property type="entry name" value="FBPtase"/>
    <property type="match status" value="1"/>
</dbReference>
<dbReference type="FunFam" id="3.40.190.80:FF:000001">
    <property type="entry name" value="Fructose-1,6-bisphosphatase class 1"/>
    <property type="match status" value="1"/>
</dbReference>
<dbReference type="CDD" id="cd00354">
    <property type="entry name" value="FBPase"/>
    <property type="match status" value="1"/>
</dbReference>
<evidence type="ECO:0000256" key="6">
    <source>
        <dbReference type="ARBA" id="ARBA00022723"/>
    </source>
</evidence>
<dbReference type="InterPro" id="IPR000146">
    <property type="entry name" value="FBPase_class-1"/>
</dbReference>
<evidence type="ECO:0000256" key="3">
    <source>
        <dbReference type="ARBA" id="ARBA00010941"/>
    </source>
</evidence>
<name>A0A1R2B985_9CILI</name>
<evidence type="ECO:0000259" key="13">
    <source>
        <dbReference type="Pfam" id="PF00316"/>
    </source>
</evidence>
<dbReference type="FunFam" id="3.30.540.10:FF:000002">
    <property type="entry name" value="Fructose-1,6-bisphosphatase class 1"/>
    <property type="match status" value="1"/>
</dbReference>
<comment type="subunit">
    <text evidence="4">Homotetramer.</text>
</comment>
<keyword evidence="7 12" id="KW-0378">Hydrolase</keyword>
<dbReference type="GO" id="GO:0042132">
    <property type="term" value="F:fructose 1,6-bisphosphate 1-phosphatase activity"/>
    <property type="evidence" value="ECO:0007669"/>
    <property type="project" value="UniProtKB-EC"/>
</dbReference>
<feature type="domain" description="Fructose-1-6-bisphosphatase class I N-terminal" evidence="13">
    <location>
        <begin position="16"/>
        <end position="206"/>
    </location>
</feature>
<dbReference type="InterPro" id="IPR028343">
    <property type="entry name" value="FBPtase"/>
</dbReference>
<evidence type="ECO:0000256" key="11">
    <source>
        <dbReference type="ARBA" id="ARBA00032973"/>
    </source>
</evidence>
<comment type="cofactor">
    <cofactor evidence="2">
        <name>Mg(2+)</name>
        <dbReference type="ChEBI" id="CHEBI:18420"/>
    </cofactor>
</comment>
<evidence type="ECO:0000256" key="5">
    <source>
        <dbReference type="ARBA" id="ARBA00013093"/>
    </source>
</evidence>
<dbReference type="PANTHER" id="PTHR11556">
    <property type="entry name" value="FRUCTOSE-1,6-BISPHOSPHATASE-RELATED"/>
    <property type="match status" value="1"/>
</dbReference>
<dbReference type="EC" id="3.1.3.11" evidence="5"/>
<dbReference type="GO" id="GO:0006094">
    <property type="term" value="P:gluconeogenesis"/>
    <property type="evidence" value="ECO:0007669"/>
    <property type="project" value="TreeGrafter"/>
</dbReference>
<dbReference type="PIRSF" id="PIRSF000904">
    <property type="entry name" value="FBPtase_SBPase"/>
    <property type="match status" value="1"/>
</dbReference>
<dbReference type="PRINTS" id="PR00115">
    <property type="entry name" value="F16BPHPHTASE"/>
</dbReference>
<dbReference type="Gene3D" id="3.40.190.80">
    <property type="match status" value="1"/>
</dbReference>
<comment type="similarity">
    <text evidence="3 12">Belongs to the FBPase class 1 family.</text>
</comment>
<evidence type="ECO:0000256" key="12">
    <source>
        <dbReference type="RuleBase" id="RU000508"/>
    </source>
</evidence>
<dbReference type="InterPro" id="IPR020548">
    <property type="entry name" value="Fructose_bisphosphatase_AS"/>
</dbReference>
<organism evidence="15 16">
    <name type="scientific">Stentor coeruleus</name>
    <dbReference type="NCBI Taxonomy" id="5963"/>
    <lineage>
        <taxon>Eukaryota</taxon>
        <taxon>Sar</taxon>
        <taxon>Alveolata</taxon>
        <taxon>Ciliophora</taxon>
        <taxon>Postciliodesmatophora</taxon>
        <taxon>Heterotrichea</taxon>
        <taxon>Heterotrichida</taxon>
        <taxon>Stentoridae</taxon>
        <taxon>Stentor</taxon>
    </lineage>
</organism>
<evidence type="ECO:0000256" key="9">
    <source>
        <dbReference type="ARBA" id="ARBA00023277"/>
    </source>
</evidence>
<sequence length="350" mass="38632">MDSQRAKFLSIESNPITLARAIMSDQRRHPEAKGDLTMILNSLMLACKFVSNAVRKAGIASLIGIAGSSNVQGEQQKPLDILANDIFINSLKYCNKIAALASEEETGIYIIDNPDEAKYIIAFDPLDGSSNIDVNVSIGSIFAIWKRPDYSKPVDLEDFLRTGTEVEVAGYCIYGSSTQLVIATKEGKVDCFTLDNSIGDFILTHPNLRIPKKGNIYSANEGNSHFWDKSMKEYVELVKNPQDGNPYSLRYVGSMVSDVHRTLLYGGIFLYPADKKSPNGKLRVLYEVFPMSFIVEAAGGKATDGKRRLLDIKAKDIHQRSPCILGSPDDVEVIMAIYAKNDEEEAKSSN</sequence>
<comment type="caution">
    <text evidence="15">The sequence shown here is derived from an EMBL/GenBank/DDBJ whole genome shotgun (WGS) entry which is preliminary data.</text>
</comment>
<evidence type="ECO:0000259" key="14">
    <source>
        <dbReference type="Pfam" id="PF18913"/>
    </source>
</evidence>
<dbReference type="EMBL" id="MPUH01000829">
    <property type="protein sequence ID" value="OMJ73342.1"/>
    <property type="molecule type" value="Genomic_DNA"/>
</dbReference>
<dbReference type="GO" id="GO:0030388">
    <property type="term" value="P:fructose 1,6-bisphosphate metabolic process"/>
    <property type="evidence" value="ECO:0007669"/>
    <property type="project" value="TreeGrafter"/>
</dbReference>
<dbReference type="NCBIfam" id="NF006779">
    <property type="entry name" value="PRK09293.1-3"/>
    <property type="match status" value="1"/>
</dbReference>
<evidence type="ECO:0000313" key="16">
    <source>
        <dbReference type="Proteomes" id="UP000187209"/>
    </source>
</evidence>
<dbReference type="InterPro" id="IPR044015">
    <property type="entry name" value="FBPase_C_dom"/>
</dbReference>
<keyword evidence="9 12" id="KW-0119">Carbohydrate metabolism</keyword>
<dbReference type="OrthoDB" id="10256725at2759"/>
<dbReference type="Proteomes" id="UP000187209">
    <property type="component" value="Unassembled WGS sequence"/>
</dbReference>
<comment type="pathway">
    <text evidence="10">Carbohydrate biosynthesis.</text>
</comment>
<dbReference type="PANTHER" id="PTHR11556:SF1">
    <property type="entry name" value="FRUCTOSE-BISPHOSPHATASE"/>
    <property type="match status" value="1"/>
</dbReference>
<evidence type="ECO:0000256" key="1">
    <source>
        <dbReference type="ARBA" id="ARBA00001273"/>
    </source>
</evidence>
<keyword evidence="8" id="KW-0460">Magnesium</keyword>
<dbReference type="GO" id="GO:0005829">
    <property type="term" value="C:cytosol"/>
    <property type="evidence" value="ECO:0007669"/>
    <property type="project" value="TreeGrafter"/>
</dbReference>
<evidence type="ECO:0000256" key="2">
    <source>
        <dbReference type="ARBA" id="ARBA00001946"/>
    </source>
</evidence>
<dbReference type="GO" id="GO:0046872">
    <property type="term" value="F:metal ion binding"/>
    <property type="evidence" value="ECO:0007669"/>
    <property type="project" value="UniProtKB-KW"/>
</dbReference>
<keyword evidence="16" id="KW-1185">Reference proteome</keyword>
<gene>
    <name evidence="15" type="ORF">SteCoe_28000</name>
</gene>
<dbReference type="AlphaFoldDB" id="A0A1R2B985"/>
<dbReference type="Pfam" id="PF00316">
    <property type="entry name" value="FBPase"/>
    <property type="match status" value="1"/>
</dbReference>
<dbReference type="PROSITE" id="PS00124">
    <property type="entry name" value="FBPASE"/>
    <property type="match status" value="1"/>
</dbReference>
<dbReference type="Gene3D" id="3.30.540.10">
    <property type="entry name" value="Fructose-1,6-Bisphosphatase, subunit A, domain 1"/>
    <property type="match status" value="1"/>
</dbReference>
<dbReference type="SUPFAM" id="SSF56655">
    <property type="entry name" value="Carbohydrate phosphatase"/>
    <property type="match status" value="1"/>
</dbReference>
<dbReference type="Pfam" id="PF18913">
    <property type="entry name" value="FBPase_C"/>
    <property type="match status" value="1"/>
</dbReference>
<dbReference type="GO" id="GO:0006002">
    <property type="term" value="P:fructose 6-phosphate metabolic process"/>
    <property type="evidence" value="ECO:0007669"/>
    <property type="project" value="TreeGrafter"/>
</dbReference>
<evidence type="ECO:0000256" key="4">
    <source>
        <dbReference type="ARBA" id="ARBA00011881"/>
    </source>
</evidence>
<reference evidence="15 16" key="1">
    <citation type="submission" date="2016-11" db="EMBL/GenBank/DDBJ databases">
        <title>The macronuclear genome of Stentor coeruleus: a giant cell with tiny introns.</title>
        <authorList>
            <person name="Slabodnick M."/>
            <person name="Ruby J.G."/>
            <person name="Reiff S.B."/>
            <person name="Swart E.C."/>
            <person name="Gosai S."/>
            <person name="Prabakaran S."/>
            <person name="Witkowska E."/>
            <person name="Larue G.E."/>
            <person name="Fisher S."/>
            <person name="Freeman R.M."/>
            <person name="Gunawardena J."/>
            <person name="Chu W."/>
            <person name="Stover N.A."/>
            <person name="Gregory B.D."/>
            <person name="Nowacki M."/>
            <person name="Derisi J."/>
            <person name="Roy S.W."/>
            <person name="Marshall W.F."/>
            <person name="Sood P."/>
        </authorList>
    </citation>
    <scope>NUCLEOTIDE SEQUENCE [LARGE SCALE GENOMIC DNA]</scope>
    <source>
        <strain evidence="15">WM001</strain>
    </source>
</reference>
<dbReference type="GO" id="GO:0005986">
    <property type="term" value="P:sucrose biosynthetic process"/>
    <property type="evidence" value="ECO:0007669"/>
    <property type="project" value="TreeGrafter"/>
</dbReference>
<evidence type="ECO:0000256" key="10">
    <source>
        <dbReference type="ARBA" id="ARBA00024331"/>
    </source>
</evidence>
<feature type="domain" description="Fructose-1-6-bisphosphatase class 1 C-terminal" evidence="14">
    <location>
        <begin position="210"/>
        <end position="338"/>
    </location>
</feature>
<evidence type="ECO:0000256" key="7">
    <source>
        <dbReference type="ARBA" id="ARBA00022801"/>
    </source>
</evidence>
<dbReference type="NCBIfam" id="NF006778">
    <property type="entry name" value="PRK09293.1-1"/>
    <property type="match status" value="1"/>
</dbReference>
<accession>A0A1R2B985</accession>
<protein>
    <recommendedName>
        <fullName evidence="5">fructose-bisphosphatase</fullName>
        <ecNumber evidence="5">3.1.3.11</ecNumber>
    </recommendedName>
    <alternativeName>
        <fullName evidence="11">D-fructose-1,6-bisphosphate 1-phosphohydrolase</fullName>
    </alternativeName>
</protein>
<evidence type="ECO:0000256" key="8">
    <source>
        <dbReference type="ARBA" id="ARBA00022842"/>
    </source>
</evidence>
<keyword evidence="6" id="KW-0479">Metal-binding</keyword>
<dbReference type="GO" id="GO:0006000">
    <property type="term" value="P:fructose metabolic process"/>
    <property type="evidence" value="ECO:0007669"/>
    <property type="project" value="TreeGrafter"/>
</dbReference>